<evidence type="ECO:0000313" key="2">
    <source>
        <dbReference type="EMBL" id="KAL2514720.1"/>
    </source>
</evidence>
<name>A0ABD1TPR0_9LAMI</name>
<keyword evidence="3" id="KW-1185">Reference proteome</keyword>
<evidence type="ECO:0000313" key="3">
    <source>
        <dbReference type="Proteomes" id="UP001604277"/>
    </source>
</evidence>
<accession>A0ABD1TPR0</accession>
<sequence>MRRVVFFSNNESSIESISESHSRSSSHSSDHNNSAKLIDQQTSLVPTDLQTGESRPSSEITRQSTDLLGSSSCSTGTILTVGRMPPIRSSSANIQISRSPFGHIIPFNIPKGYNVCKSETKLDRMLGKFKLFDNHTFRAPNPTYWLPSLNPFEIAMYKDSIAGGLMFPIHLLFVAMFHEFHLNPNQGPKTPRD</sequence>
<feature type="compositionally biased region" description="Polar residues" evidence="1">
    <location>
        <begin position="39"/>
        <end position="67"/>
    </location>
</feature>
<evidence type="ECO:0000256" key="1">
    <source>
        <dbReference type="SAM" id="MobiDB-lite"/>
    </source>
</evidence>
<dbReference type="EMBL" id="JBFOLJ010000008">
    <property type="protein sequence ID" value="KAL2514720.1"/>
    <property type="molecule type" value="Genomic_DNA"/>
</dbReference>
<dbReference type="AlphaFoldDB" id="A0ABD1TPR0"/>
<gene>
    <name evidence="2" type="ORF">Fot_28691</name>
</gene>
<proteinExistence type="predicted"/>
<feature type="region of interest" description="Disordered" evidence="1">
    <location>
        <begin position="15"/>
        <end position="67"/>
    </location>
</feature>
<protein>
    <submittedName>
        <fullName evidence="2">Uncharacterized protein</fullName>
    </submittedName>
</protein>
<dbReference type="Proteomes" id="UP001604277">
    <property type="component" value="Unassembled WGS sequence"/>
</dbReference>
<organism evidence="2 3">
    <name type="scientific">Forsythia ovata</name>
    <dbReference type="NCBI Taxonomy" id="205694"/>
    <lineage>
        <taxon>Eukaryota</taxon>
        <taxon>Viridiplantae</taxon>
        <taxon>Streptophyta</taxon>
        <taxon>Embryophyta</taxon>
        <taxon>Tracheophyta</taxon>
        <taxon>Spermatophyta</taxon>
        <taxon>Magnoliopsida</taxon>
        <taxon>eudicotyledons</taxon>
        <taxon>Gunneridae</taxon>
        <taxon>Pentapetalae</taxon>
        <taxon>asterids</taxon>
        <taxon>lamiids</taxon>
        <taxon>Lamiales</taxon>
        <taxon>Oleaceae</taxon>
        <taxon>Forsythieae</taxon>
        <taxon>Forsythia</taxon>
    </lineage>
</organism>
<comment type="caution">
    <text evidence="2">The sequence shown here is derived from an EMBL/GenBank/DDBJ whole genome shotgun (WGS) entry which is preliminary data.</text>
</comment>
<reference evidence="3" key="1">
    <citation type="submission" date="2024-07" db="EMBL/GenBank/DDBJ databases">
        <title>Two chromosome-level genome assemblies of Korean endemic species Abeliophyllum distichum and Forsythia ovata (Oleaceae).</title>
        <authorList>
            <person name="Jang H."/>
        </authorList>
    </citation>
    <scope>NUCLEOTIDE SEQUENCE [LARGE SCALE GENOMIC DNA]</scope>
</reference>
<feature type="compositionally biased region" description="Low complexity" evidence="1">
    <location>
        <begin position="15"/>
        <end position="34"/>
    </location>
</feature>